<protein>
    <recommendedName>
        <fullName evidence="3">Lipoprotein</fullName>
    </recommendedName>
</protein>
<dbReference type="Proteomes" id="UP001597197">
    <property type="component" value="Unassembled WGS sequence"/>
</dbReference>
<proteinExistence type="predicted"/>
<gene>
    <name evidence="1" type="ORF">ACFSDX_11170</name>
</gene>
<organism evidence="1 2">
    <name type="scientific">Hymenobacter bucti</name>
    <dbReference type="NCBI Taxonomy" id="1844114"/>
    <lineage>
        <taxon>Bacteria</taxon>
        <taxon>Pseudomonadati</taxon>
        <taxon>Bacteroidota</taxon>
        <taxon>Cytophagia</taxon>
        <taxon>Cytophagales</taxon>
        <taxon>Hymenobacteraceae</taxon>
        <taxon>Hymenobacter</taxon>
    </lineage>
</organism>
<accession>A0ABW4QUH9</accession>
<evidence type="ECO:0000313" key="1">
    <source>
        <dbReference type="EMBL" id="MFD1872992.1"/>
    </source>
</evidence>
<dbReference type="EMBL" id="JBHUFD010000003">
    <property type="protein sequence ID" value="MFD1872992.1"/>
    <property type="molecule type" value="Genomic_DNA"/>
</dbReference>
<dbReference type="PROSITE" id="PS51257">
    <property type="entry name" value="PROKAR_LIPOPROTEIN"/>
    <property type="match status" value="1"/>
</dbReference>
<evidence type="ECO:0000313" key="2">
    <source>
        <dbReference type="Proteomes" id="UP001597197"/>
    </source>
</evidence>
<comment type="caution">
    <text evidence="1">The sequence shown here is derived from an EMBL/GenBank/DDBJ whole genome shotgun (WGS) entry which is preliminary data.</text>
</comment>
<name>A0ABW4QUH9_9BACT</name>
<keyword evidence="2" id="KW-1185">Reference proteome</keyword>
<sequence length="141" mass="15928">MMYSKIRFSLSALIILMVSCQESITCQVYKKRFYSKEVNIVVADKGPIGNSFVVKGLNPITGRNIFYTDIDGIYNYVYNILEVGDTLMKTKNNAVFTIEKKKINILVFYDCLNGSYRGGGVLDTLPKLTYGKIIVDTIPKE</sequence>
<evidence type="ECO:0008006" key="3">
    <source>
        <dbReference type="Google" id="ProtNLM"/>
    </source>
</evidence>
<reference evidence="2" key="1">
    <citation type="journal article" date="2019" name="Int. J. Syst. Evol. Microbiol.">
        <title>The Global Catalogue of Microorganisms (GCM) 10K type strain sequencing project: providing services to taxonomists for standard genome sequencing and annotation.</title>
        <authorList>
            <consortium name="The Broad Institute Genomics Platform"/>
            <consortium name="The Broad Institute Genome Sequencing Center for Infectious Disease"/>
            <person name="Wu L."/>
            <person name="Ma J."/>
        </authorList>
    </citation>
    <scope>NUCLEOTIDE SEQUENCE [LARGE SCALE GENOMIC DNA]</scope>
    <source>
        <strain evidence="2">CGMCC 1.15795</strain>
    </source>
</reference>